<evidence type="ECO:0000313" key="3">
    <source>
        <dbReference type="EMBL" id="QOP44917.1"/>
    </source>
</evidence>
<dbReference type="InterPro" id="IPR031583">
    <property type="entry name" value="PelD_GGDEF"/>
</dbReference>
<keyword evidence="1" id="KW-0472">Membrane</keyword>
<evidence type="ECO:0000259" key="2">
    <source>
        <dbReference type="Pfam" id="PF16963"/>
    </source>
</evidence>
<feature type="transmembrane region" description="Helical" evidence="1">
    <location>
        <begin position="25"/>
        <end position="44"/>
    </location>
</feature>
<proteinExistence type="predicted"/>
<sequence>MKRSITRRIKKLSRLEYFIRKIRQYSYLESFTIITAFLIIGYIVNPHDICLTQEKIPYLLILLSILTLFHGFESAFIAMTLISLSMWQFYDKFPYISFLVYLMMVLIFSQFHYYWTKRIHELQIDDDYKASKLDELSKAFYSLKISHDQLEKNYVLKPMSIRSAIETIILNRDKNNMQYLDFLVLLEKSFSLQSGFIIHKIDHQLQKTLAPENSLISYTKSYEQDTDEAALFDDYIITQALSRKKPVFVSDAAHNPTLETTQESRYLAAIPTVYNNEVLSLLVIEKMPFMAFNKENLISIAILLEYLSIEIYKENIMQQSEKIAAIFSERSFLYEYNRLQHLQKQYRVDSTLLILKIDNELQTRRVFEKTQNLLRSLDIVTQTKDKEIYYLVILFPLNDQAVALGFLNRLLYNLKHEKDKKFEYMTFSIKEEKLIYQYITDDYHG</sequence>
<feature type="transmembrane region" description="Helical" evidence="1">
    <location>
        <begin position="93"/>
        <end position="115"/>
    </location>
</feature>
<dbReference type="InterPro" id="IPR038367">
    <property type="entry name" value="PelD_GGDEF_sf"/>
</dbReference>
<dbReference type="AlphaFoldDB" id="A0A7M1B5A2"/>
<name>A0A7M1B5A2_9BACT</name>
<dbReference type="EMBL" id="CP041406">
    <property type="protein sequence ID" value="QOP44917.1"/>
    <property type="molecule type" value="Genomic_DNA"/>
</dbReference>
<evidence type="ECO:0000313" key="4">
    <source>
        <dbReference type="Proteomes" id="UP000593580"/>
    </source>
</evidence>
<dbReference type="InterPro" id="IPR029016">
    <property type="entry name" value="GAF-like_dom_sf"/>
</dbReference>
<protein>
    <recommendedName>
        <fullName evidence="2">PelD GGDEF domain-containing protein</fullName>
    </recommendedName>
</protein>
<dbReference type="Pfam" id="PF16963">
    <property type="entry name" value="PelD_GGDEF"/>
    <property type="match status" value="1"/>
</dbReference>
<keyword evidence="4" id="KW-1185">Reference proteome</keyword>
<dbReference type="KEGG" id="spal:FM071_00840"/>
<accession>A0A7M1B5A2</accession>
<organism evidence="3 4">
    <name type="scientific">Sulfurimonas paralvinellae</name>
    <dbReference type="NCBI Taxonomy" id="317658"/>
    <lineage>
        <taxon>Bacteria</taxon>
        <taxon>Pseudomonadati</taxon>
        <taxon>Campylobacterota</taxon>
        <taxon>Epsilonproteobacteria</taxon>
        <taxon>Campylobacterales</taxon>
        <taxon>Sulfurimonadaceae</taxon>
        <taxon>Sulfurimonas</taxon>
    </lineage>
</organism>
<dbReference type="Gene3D" id="3.30.450.40">
    <property type="match status" value="1"/>
</dbReference>
<dbReference type="RefSeq" id="WP_193111154.1">
    <property type="nucleotide sequence ID" value="NZ_CP041406.1"/>
</dbReference>
<reference evidence="3 4" key="1">
    <citation type="submission" date="2019-07" db="EMBL/GenBank/DDBJ databases">
        <title>Sulfurimonas paralvinellae sp. nov., a novel mesophilic, hydrogen- and sulfur-oxidizing chemolithoautotroph within the Epsilonproteo- bacteria isolated from a deep-sea hydrothermal vent polychaete nest, reclassification of Thiomicrospira denitrificans as Sulfurimonas denitrificans comb. nov. and emended description of the genus Sulfurimonas.</title>
        <authorList>
            <person name="Wang S."/>
            <person name="Jiang L."/>
            <person name="Shao Z."/>
        </authorList>
    </citation>
    <scope>NUCLEOTIDE SEQUENCE [LARGE SCALE GENOMIC DNA]</scope>
    <source>
        <strain evidence="3 4">GO25</strain>
    </source>
</reference>
<gene>
    <name evidence="3" type="ORF">FM071_00840</name>
</gene>
<keyword evidence="1" id="KW-0812">Transmembrane</keyword>
<dbReference type="Gene3D" id="3.30.70.2880">
    <property type="match status" value="1"/>
</dbReference>
<evidence type="ECO:0000256" key="1">
    <source>
        <dbReference type="SAM" id="Phobius"/>
    </source>
</evidence>
<feature type="domain" description="PelD GGDEF" evidence="2">
    <location>
        <begin position="332"/>
        <end position="423"/>
    </location>
</feature>
<dbReference type="Proteomes" id="UP000593580">
    <property type="component" value="Chromosome"/>
</dbReference>
<keyword evidence="1" id="KW-1133">Transmembrane helix</keyword>
<feature type="transmembrane region" description="Helical" evidence="1">
    <location>
        <begin position="56"/>
        <end position="81"/>
    </location>
</feature>